<organism evidence="6 7">
    <name type="scientific">Vibrio coralliilyticus</name>
    <dbReference type="NCBI Taxonomy" id="190893"/>
    <lineage>
        <taxon>Bacteria</taxon>
        <taxon>Pseudomonadati</taxon>
        <taxon>Pseudomonadota</taxon>
        <taxon>Gammaproteobacteria</taxon>
        <taxon>Vibrionales</taxon>
        <taxon>Vibrionaceae</taxon>
        <taxon>Vibrio</taxon>
    </lineage>
</organism>
<keyword evidence="7" id="KW-1185">Reference proteome</keyword>
<dbReference type="GO" id="GO:0043565">
    <property type="term" value="F:sequence-specific DNA binding"/>
    <property type="evidence" value="ECO:0007669"/>
    <property type="project" value="TreeGrafter"/>
</dbReference>
<dbReference type="PANTHER" id="PTHR30537:SF5">
    <property type="entry name" value="HTH-TYPE TRANSCRIPTIONAL ACTIVATOR TTDR-RELATED"/>
    <property type="match status" value="1"/>
</dbReference>
<dbReference type="InterPro" id="IPR058163">
    <property type="entry name" value="LysR-type_TF_proteobact-type"/>
</dbReference>
<evidence type="ECO:0000313" key="6">
    <source>
        <dbReference type="EMBL" id="AIW20916.1"/>
    </source>
</evidence>
<dbReference type="KEGG" id="vcy:IX92_17900"/>
<feature type="domain" description="HTH lysR-type" evidence="5">
    <location>
        <begin position="1"/>
        <end position="60"/>
    </location>
</feature>
<dbReference type="Pfam" id="PF03466">
    <property type="entry name" value="LysR_substrate"/>
    <property type="match status" value="1"/>
</dbReference>
<keyword evidence="4" id="KW-0804">Transcription</keyword>
<dbReference type="GO" id="GO:0006351">
    <property type="term" value="P:DNA-templated transcription"/>
    <property type="evidence" value="ECO:0007669"/>
    <property type="project" value="TreeGrafter"/>
</dbReference>
<keyword evidence="3" id="KW-0238">DNA-binding</keyword>
<dbReference type="InterPro" id="IPR036388">
    <property type="entry name" value="WH-like_DNA-bd_sf"/>
</dbReference>
<dbReference type="InterPro" id="IPR000847">
    <property type="entry name" value="LysR_HTH_N"/>
</dbReference>
<evidence type="ECO:0000256" key="1">
    <source>
        <dbReference type="ARBA" id="ARBA00009437"/>
    </source>
</evidence>
<keyword evidence="2" id="KW-0805">Transcription regulation</keyword>
<dbReference type="AlphaFoldDB" id="A0AAN0VZT8"/>
<dbReference type="Proteomes" id="UP000030081">
    <property type="component" value="Chromosome 2"/>
</dbReference>
<dbReference type="GO" id="GO:0003700">
    <property type="term" value="F:DNA-binding transcription factor activity"/>
    <property type="evidence" value="ECO:0007669"/>
    <property type="project" value="InterPro"/>
</dbReference>
<name>A0AAN0VZT8_9VIBR</name>
<dbReference type="Pfam" id="PF00126">
    <property type="entry name" value="HTH_1"/>
    <property type="match status" value="1"/>
</dbReference>
<evidence type="ECO:0000256" key="2">
    <source>
        <dbReference type="ARBA" id="ARBA00023015"/>
    </source>
</evidence>
<proteinExistence type="inferred from homology"/>
<dbReference type="EMBL" id="CP009618">
    <property type="protein sequence ID" value="AIW20916.1"/>
    <property type="molecule type" value="Genomic_DNA"/>
</dbReference>
<protein>
    <submittedName>
        <fullName evidence="6">LysR family transcriptional regulator</fullName>
    </submittedName>
</protein>
<evidence type="ECO:0000256" key="3">
    <source>
        <dbReference type="ARBA" id="ARBA00023125"/>
    </source>
</evidence>
<dbReference type="SUPFAM" id="SSF53850">
    <property type="entry name" value="Periplasmic binding protein-like II"/>
    <property type="match status" value="1"/>
</dbReference>
<dbReference type="Gene3D" id="1.10.10.10">
    <property type="entry name" value="Winged helix-like DNA-binding domain superfamily/Winged helix DNA-binding domain"/>
    <property type="match status" value="1"/>
</dbReference>
<dbReference type="RefSeq" id="WP_043009955.1">
    <property type="nucleotide sequence ID" value="NZ_CP009618.1"/>
</dbReference>
<evidence type="ECO:0000256" key="4">
    <source>
        <dbReference type="ARBA" id="ARBA00023163"/>
    </source>
</evidence>
<evidence type="ECO:0000313" key="7">
    <source>
        <dbReference type="Proteomes" id="UP000030081"/>
    </source>
</evidence>
<dbReference type="PANTHER" id="PTHR30537">
    <property type="entry name" value="HTH-TYPE TRANSCRIPTIONAL REGULATOR"/>
    <property type="match status" value="1"/>
</dbReference>
<dbReference type="PROSITE" id="PS50931">
    <property type="entry name" value="HTH_LYSR"/>
    <property type="match status" value="1"/>
</dbReference>
<gene>
    <name evidence="6" type="ORF">IX92_17900</name>
</gene>
<dbReference type="InterPro" id="IPR005119">
    <property type="entry name" value="LysR_subst-bd"/>
</dbReference>
<dbReference type="SUPFAM" id="SSF46785">
    <property type="entry name" value="Winged helix' DNA-binding domain"/>
    <property type="match status" value="1"/>
</dbReference>
<comment type="similarity">
    <text evidence="1">Belongs to the LysR transcriptional regulatory family.</text>
</comment>
<accession>A0AAN0VZT8</accession>
<reference evidence="6 7" key="1">
    <citation type="submission" date="2014-10" db="EMBL/GenBank/DDBJ databases">
        <title>The Complete Genome Sequence for the Shellfish Pathogen Vibrio coralliilyticus RE98 Isolated from a Shellfish Hatchery.</title>
        <authorList>
            <person name="Richards G.P."/>
            <person name="Bono J.L."/>
            <person name="Watson M.A."/>
            <person name="Needleman D.S."/>
        </authorList>
    </citation>
    <scope>NUCLEOTIDE SEQUENCE [LARGE SCALE GENOMIC DNA]</scope>
    <source>
        <strain evidence="6 7">RE98</strain>
    </source>
</reference>
<dbReference type="Gene3D" id="3.40.190.290">
    <property type="match status" value="1"/>
</dbReference>
<evidence type="ECO:0000259" key="5">
    <source>
        <dbReference type="PROSITE" id="PS50931"/>
    </source>
</evidence>
<sequence>MKRVLDDLNIFFSVVETGSLKKTAELLSMPHSTVSRRIDALENNLGLKLLHRSTREVKVSSRGYELYRDCAPMFGSIRQSIYHAVDAEVSFQGSLKVSMPVRAGLDFLGPWLIDFASQHSELKLDVSLSNTNLNLIQDDIDFAFRVGPLVDSSAIALHLWDIPYSVCATPSFIEKHQLTGYVSSALIESLPAVVSLPAKQWAFVTQEQEEVSLSPMAELLVDDLELALHAVMSGRYLAYLPTSMIRNQSLLEVKVDSLQPRTRSMYAYYFGRRHAQSQIKHIVSYIKERYSEIS</sequence>
<dbReference type="InterPro" id="IPR036390">
    <property type="entry name" value="WH_DNA-bd_sf"/>
</dbReference>